<keyword evidence="3" id="KW-1185">Reference proteome</keyword>
<evidence type="ECO:0000256" key="1">
    <source>
        <dbReference type="SAM" id="SignalP"/>
    </source>
</evidence>
<accession>A0A6A5UHL7</accession>
<dbReference type="EMBL" id="ML976977">
    <property type="protein sequence ID" value="KAF1963830.1"/>
    <property type="molecule type" value="Genomic_DNA"/>
</dbReference>
<reference evidence="2" key="1">
    <citation type="journal article" date="2020" name="Stud. Mycol.">
        <title>101 Dothideomycetes genomes: a test case for predicting lifestyles and emergence of pathogens.</title>
        <authorList>
            <person name="Haridas S."/>
            <person name="Albert R."/>
            <person name="Binder M."/>
            <person name="Bloem J."/>
            <person name="Labutti K."/>
            <person name="Salamov A."/>
            <person name="Andreopoulos B."/>
            <person name="Baker S."/>
            <person name="Barry K."/>
            <person name="Bills G."/>
            <person name="Bluhm B."/>
            <person name="Cannon C."/>
            <person name="Castanera R."/>
            <person name="Culley D."/>
            <person name="Daum C."/>
            <person name="Ezra D."/>
            <person name="Gonzalez J."/>
            <person name="Henrissat B."/>
            <person name="Kuo A."/>
            <person name="Liang C."/>
            <person name="Lipzen A."/>
            <person name="Lutzoni F."/>
            <person name="Magnuson J."/>
            <person name="Mondo S."/>
            <person name="Nolan M."/>
            <person name="Ohm R."/>
            <person name="Pangilinan J."/>
            <person name="Park H.-J."/>
            <person name="Ramirez L."/>
            <person name="Alfaro M."/>
            <person name="Sun H."/>
            <person name="Tritt A."/>
            <person name="Yoshinaga Y."/>
            <person name="Zwiers L.-H."/>
            <person name="Turgeon B."/>
            <person name="Goodwin S."/>
            <person name="Spatafora J."/>
            <person name="Crous P."/>
            <person name="Grigoriev I."/>
        </authorList>
    </citation>
    <scope>NUCLEOTIDE SEQUENCE</scope>
    <source>
        <strain evidence="2">CBS 675.92</strain>
    </source>
</reference>
<gene>
    <name evidence="2" type="ORF">CC80DRAFT_498937</name>
</gene>
<dbReference type="Proteomes" id="UP000800035">
    <property type="component" value="Unassembled WGS sequence"/>
</dbReference>
<evidence type="ECO:0000313" key="2">
    <source>
        <dbReference type="EMBL" id="KAF1963830.1"/>
    </source>
</evidence>
<protein>
    <submittedName>
        <fullName evidence="2">Uncharacterized protein</fullName>
    </submittedName>
</protein>
<keyword evidence="1" id="KW-0732">Signal</keyword>
<organism evidence="2 3">
    <name type="scientific">Byssothecium circinans</name>
    <dbReference type="NCBI Taxonomy" id="147558"/>
    <lineage>
        <taxon>Eukaryota</taxon>
        <taxon>Fungi</taxon>
        <taxon>Dikarya</taxon>
        <taxon>Ascomycota</taxon>
        <taxon>Pezizomycotina</taxon>
        <taxon>Dothideomycetes</taxon>
        <taxon>Pleosporomycetidae</taxon>
        <taxon>Pleosporales</taxon>
        <taxon>Massarineae</taxon>
        <taxon>Massarinaceae</taxon>
        <taxon>Byssothecium</taxon>
    </lineage>
</organism>
<dbReference type="AlphaFoldDB" id="A0A6A5UHL7"/>
<feature type="chain" id="PRO_5025682637" evidence="1">
    <location>
        <begin position="21"/>
        <end position="339"/>
    </location>
</feature>
<dbReference type="OrthoDB" id="2142213at2759"/>
<name>A0A6A5UHL7_9PLEO</name>
<evidence type="ECO:0000313" key="3">
    <source>
        <dbReference type="Proteomes" id="UP000800035"/>
    </source>
</evidence>
<feature type="signal peptide" evidence="1">
    <location>
        <begin position="1"/>
        <end position="20"/>
    </location>
</feature>
<sequence>MISIHFLVAVVAALVAAVTGSPLSAAGIDTSATPAHSNKSILNPEVDVYDWAFIGHLNYSHDWHIDYWNLTDLKLQRGETGICRDCEAVFRDAGLKAEDMQIYNVTYADCDEPWVMCRHRLSSKADHMAAFQFSMIPVGMRQYIRHAIILPTKDEQSHHAFWKDDQVIIVGDVSSTSIAKAVARGVAVHGIRSHPGEAPIGPTNPFYNTTRWLKAYEKDSVVMNTESWWDPAENFNSVAVMAMFDDQPQSPAYGPAWNYVINEDAIEKIKHQLDIIQQEVIPKTFSFNPAAKCQNRWVAGLKQIGWVALRFVTYSDVTFVRDGVDKTDSVQWWLAVSVV</sequence>
<proteinExistence type="predicted"/>